<dbReference type="SMART" id="SM00421">
    <property type="entry name" value="HTH_LUXR"/>
    <property type="match status" value="1"/>
</dbReference>
<name>A0A0T9UDH8_YERAL</name>
<proteinExistence type="predicted"/>
<dbReference type="InterPro" id="IPR016032">
    <property type="entry name" value="Sig_transdc_resp-reg_C-effctor"/>
</dbReference>
<evidence type="ECO:0000313" key="3">
    <source>
        <dbReference type="EMBL" id="CNL34466.1"/>
    </source>
</evidence>
<dbReference type="InterPro" id="IPR000792">
    <property type="entry name" value="Tscrpt_reg_LuxR_C"/>
</dbReference>
<dbReference type="GO" id="GO:0006355">
    <property type="term" value="P:regulation of DNA-templated transcription"/>
    <property type="evidence" value="ECO:0007669"/>
    <property type="project" value="InterPro"/>
</dbReference>
<keyword evidence="1" id="KW-0238">DNA-binding</keyword>
<dbReference type="Pfam" id="PF00196">
    <property type="entry name" value="GerE"/>
    <property type="match status" value="1"/>
</dbReference>
<dbReference type="SUPFAM" id="SSF46894">
    <property type="entry name" value="C-terminal effector domain of the bipartite response regulators"/>
    <property type="match status" value="1"/>
</dbReference>
<dbReference type="Proteomes" id="UP000038647">
    <property type="component" value="Unassembled WGS sequence"/>
</dbReference>
<accession>A0A0T9UDH8</accession>
<reference evidence="3 6" key="1">
    <citation type="submission" date="2015-03" db="EMBL/GenBank/DDBJ databases">
        <authorList>
            <person name="Murphy D."/>
        </authorList>
    </citation>
    <scope>NUCLEOTIDE SEQUENCE [LARGE SCALE GENOMIC DNA]</scope>
    <source>
        <strain evidence="3 6">IP06005</strain>
    </source>
</reference>
<gene>
    <name evidence="3" type="primary">rcsB_3</name>
    <name evidence="3" type="ORF">ERS137965_02782</name>
    <name evidence="4" type="ORF">ERS137966_03079</name>
</gene>
<dbReference type="RefSeq" id="WP_049596167.1">
    <property type="nucleotide sequence ID" value="NZ_CQEH01000014.1"/>
</dbReference>
<dbReference type="InterPro" id="IPR036388">
    <property type="entry name" value="WH-like_DNA-bd_sf"/>
</dbReference>
<evidence type="ECO:0000256" key="1">
    <source>
        <dbReference type="ARBA" id="ARBA00023125"/>
    </source>
</evidence>
<evidence type="ECO:0000313" key="5">
    <source>
        <dbReference type="Proteomes" id="UP000038647"/>
    </source>
</evidence>
<evidence type="ECO:0000259" key="2">
    <source>
        <dbReference type="PROSITE" id="PS50043"/>
    </source>
</evidence>
<protein>
    <submittedName>
        <fullName evidence="3 4">LuxR-family regulatory protein</fullName>
    </submittedName>
</protein>
<dbReference type="Proteomes" id="UP000041595">
    <property type="component" value="Unassembled WGS sequence"/>
</dbReference>
<keyword evidence="5" id="KW-1185">Reference proteome</keyword>
<dbReference type="EMBL" id="CQEH01000014">
    <property type="protein sequence ID" value="CNL38233.1"/>
    <property type="molecule type" value="Genomic_DNA"/>
</dbReference>
<feature type="domain" description="HTH luxR-type" evidence="2">
    <location>
        <begin position="120"/>
        <end position="185"/>
    </location>
</feature>
<evidence type="ECO:0000313" key="6">
    <source>
        <dbReference type="Proteomes" id="UP000041595"/>
    </source>
</evidence>
<dbReference type="Gene3D" id="1.10.10.10">
    <property type="entry name" value="Winged helix-like DNA-binding domain superfamily/Winged helix DNA-binding domain"/>
    <property type="match status" value="1"/>
</dbReference>
<dbReference type="PRINTS" id="PR00038">
    <property type="entry name" value="HTHLUXR"/>
</dbReference>
<dbReference type="OrthoDB" id="6518199at2"/>
<sequence>MLRVVVKTRNSFYELGLIYLLENCLKKENEVGIIRTDENAVVKNVNVIFKDHMVFVNFFKNEYAISDNTNNNNPVVTLNIPFNSSKLDIYSIVYTIGKIFNVAKLKYNKMIKINVFKCLGLKNHSQLSITEVKVVELTVEGNDIVEISRILGRSEKTILTHRRNAIRKLGILNRLEFYNYISYIRGCSNKETIFICI</sequence>
<dbReference type="EMBL" id="CQEJ01000015">
    <property type="protein sequence ID" value="CNL34466.1"/>
    <property type="molecule type" value="Genomic_DNA"/>
</dbReference>
<dbReference type="AlphaFoldDB" id="A0A0T9UDH8"/>
<organism evidence="3 6">
    <name type="scientific">Yersinia aldovae</name>
    <dbReference type="NCBI Taxonomy" id="29483"/>
    <lineage>
        <taxon>Bacteria</taxon>
        <taxon>Pseudomonadati</taxon>
        <taxon>Pseudomonadota</taxon>
        <taxon>Gammaproteobacteria</taxon>
        <taxon>Enterobacterales</taxon>
        <taxon>Yersiniaceae</taxon>
        <taxon>Yersinia</taxon>
    </lineage>
</organism>
<evidence type="ECO:0000313" key="4">
    <source>
        <dbReference type="EMBL" id="CNL38233.1"/>
    </source>
</evidence>
<reference evidence="4 5" key="2">
    <citation type="submission" date="2015-03" db="EMBL/GenBank/DDBJ databases">
        <authorList>
            <consortium name="Pathogen Informatics"/>
            <person name="Murphy D."/>
        </authorList>
    </citation>
    <scope>NUCLEOTIDE SEQUENCE [LARGE SCALE GENOMIC DNA]</scope>
    <source>
        <strain evidence="4 5">IP08791</strain>
    </source>
</reference>
<dbReference type="GO" id="GO:0003677">
    <property type="term" value="F:DNA binding"/>
    <property type="evidence" value="ECO:0007669"/>
    <property type="project" value="UniProtKB-KW"/>
</dbReference>
<dbReference type="PROSITE" id="PS50043">
    <property type="entry name" value="HTH_LUXR_2"/>
    <property type="match status" value="1"/>
</dbReference>
<dbReference type="CDD" id="cd06170">
    <property type="entry name" value="LuxR_C_like"/>
    <property type="match status" value="1"/>
</dbReference>
<dbReference type="STRING" id="1453495.AT01_3715"/>